<dbReference type="RefSeq" id="WP_350402127.1">
    <property type="nucleotide sequence ID" value="NZ_JBELOE010000217.1"/>
</dbReference>
<dbReference type="InterPro" id="IPR050482">
    <property type="entry name" value="Sensor_HK_TwoCompSys"/>
</dbReference>
<keyword evidence="1" id="KW-0808">Transferase</keyword>
<dbReference type="InterPro" id="IPR011712">
    <property type="entry name" value="Sig_transdc_His_kin_sub3_dim/P"/>
</dbReference>
<gene>
    <name evidence="6" type="ORF">ABS311_12350</name>
</gene>
<keyword evidence="2 6" id="KW-0418">Kinase</keyword>
<accession>A0ABV1RIA9</accession>
<name>A0ABV1RIA9_9ALTE</name>
<keyword evidence="7" id="KW-1185">Reference proteome</keyword>
<protein>
    <submittedName>
        <fullName evidence="6">Sensor histidine kinase</fullName>
    </submittedName>
</protein>
<sequence>MNQSYQAAPLFSGYKNFFLWVPLLFTGFYFFPLSMIWHQLTELEIVVSFIAYFAFIAGYIQAQKCTQHNIHYYLFGLTVISVAATTLNPGTCALFPYIAFLVGYYYSYKRGAPWLLFILVAIGFSAWAFNLIELYFLLPAYIATIPNYFFGTMTRSKLQQEHAKEQSQQHNEQLATIAERERIARDLHDLLGHTLSSIVLKAELANKLGKAGQVDAALDEIEQVADITRTTLSEVRAAVSGYKTKDINAELIKMHNLLIDKGFNVEGALTFKGLTAKAESTILLIIKEATTNIIRHSQGKNVQLYVAQQADKLTLKIANDGPLSKATSGNGLTGIEERVSELGGQFQLQREQGFALELEFDKRIFQS</sequence>
<feature type="transmembrane region" description="Helical" evidence="4">
    <location>
        <begin position="114"/>
        <end position="138"/>
    </location>
</feature>
<organism evidence="6 7">
    <name type="scientific">Catenovulum sediminis</name>
    <dbReference type="NCBI Taxonomy" id="1740262"/>
    <lineage>
        <taxon>Bacteria</taxon>
        <taxon>Pseudomonadati</taxon>
        <taxon>Pseudomonadota</taxon>
        <taxon>Gammaproteobacteria</taxon>
        <taxon>Alteromonadales</taxon>
        <taxon>Alteromonadaceae</taxon>
        <taxon>Catenovulum</taxon>
    </lineage>
</organism>
<keyword evidence="4" id="KW-1133">Transmembrane helix</keyword>
<keyword evidence="4" id="KW-0472">Membrane</keyword>
<dbReference type="Gene3D" id="1.20.5.1930">
    <property type="match status" value="1"/>
</dbReference>
<feature type="domain" description="Signal transduction histidine kinase subgroup 3 dimerisation and phosphoacceptor" evidence="5">
    <location>
        <begin position="179"/>
        <end position="245"/>
    </location>
</feature>
<comment type="caution">
    <text evidence="6">The sequence shown here is derived from an EMBL/GenBank/DDBJ whole genome shotgun (WGS) entry which is preliminary data.</text>
</comment>
<evidence type="ECO:0000256" key="1">
    <source>
        <dbReference type="ARBA" id="ARBA00022679"/>
    </source>
</evidence>
<keyword evidence="4" id="KW-0812">Transmembrane</keyword>
<dbReference type="Gene3D" id="3.30.565.10">
    <property type="entry name" value="Histidine kinase-like ATPase, C-terminal domain"/>
    <property type="match status" value="1"/>
</dbReference>
<dbReference type="Proteomes" id="UP001467690">
    <property type="component" value="Unassembled WGS sequence"/>
</dbReference>
<dbReference type="CDD" id="cd16917">
    <property type="entry name" value="HATPase_UhpB-NarQ-NarX-like"/>
    <property type="match status" value="1"/>
</dbReference>
<proteinExistence type="predicted"/>
<evidence type="ECO:0000256" key="2">
    <source>
        <dbReference type="ARBA" id="ARBA00022777"/>
    </source>
</evidence>
<dbReference type="InterPro" id="IPR036890">
    <property type="entry name" value="HATPase_C_sf"/>
</dbReference>
<evidence type="ECO:0000256" key="4">
    <source>
        <dbReference type="SAM" id="Phobius"/>
    </source>
</evidence>
<feature type="transmembrane region" description="Helical" evidence="4">
    <location>
        <begin position="72"/>
        <end position="102"/>
    </location>
</feature>
<dbReference type="SUPFAM" id="SSF55874">
    <property type="entry name" value="ATPase domain of HSP90 chaperone/DNA topoisomerase II/histidine kinase"/>
    <property type="match status" value="1"/>
</dbReference>
<evidence type="ECO:0000313" key="7">
    <source>
        <dbReference type="Proteomes" id="UP001467690"/>
    </source>
</evidence>
<reference evidence="6 7" key="1">
    <citation type="submission" date="2024-06" db="EMBL/GenBank/DDBJ databases">
        <authorList>
            <person name="Chen R.Y."/>
        </authorList>
    </citation>
    <scope>NUCLEOTIDE SEQUENCE [LARGE SCALE GENOMIC DNA]</scope>
    <source>
        <strain evidence="6 7">D2</strain>
    </source>
</reference>
<dbReference type="PANTHER" id="PTHR24421:SF63">
    <property type="entry name" value="SENSOR HISTIDINE KINASE DESK"/>
    <property type="match status" value="1"/>
</dbReference>
<evidence type="ECO:0000313" key="6">
    <source>
        <dbReference type="EMBL" id="MER2492668.1"/>
    </source>
</evidence>
<keyword evidence="3" id="KW-0902">Two-component regulatory system</keyword>
<dbReference type="Pfam" id="PF07730">
    <property type="entry name" value="HisKA_3"/>
    <property type="match status" value="1"/>
</dbReference>
<dbReference type="PANTHER" id="PTHR24421">
    <property type="entry name" value="NITRATE/NITRITE SENSOR PROTEIN NARX-RELATED"/>
    <property type="match status" value="1"/>
</dbReference>
<evidence type="ECO:0000256" key="3">
    <source>
        <dbReference type="ARBA" id="ARBA00023012"/>
    </source>
</evidence>
<dbReference type="GO" id="GO:0016301">
    <property type="term" value="F:kinase activity"/>
    <property type="evidence" value="ECO:0007669"/>
    <property type="project" value="UniProtKB-KW"/>
</dbReference>
<dbReference type="EMBL" id="JBELOE010000217">
    <property type="protein sequence ID" value="MER2492668.1"/>
    <property type="molecule type" value="Genomic_DNA"/>
</dbReference>
<feature type="transmembrane region" description="Helical" evidence="4">
    <location>
        <begin position="43"/>
        <end position="60"/>
    </location>
</feature>
<evidence type="ECO:0000259" key="5">
    <source>
        <dbReference type="Pfam" id="PF07730"/>
    </source>
</evidence>
<feature type="transmembrane region" description="Helical" evidence="4">
    <location>
        <begin position="17"/>
        <end position="37"/>
    </location>
</feature>